<gene>
    <name evidence="3" type="ORF">MHUMG1_08970</name>
</gene>
<comment type="caution">
    <text evidence="3">The sequence shown here is derived from an EMBL/GenBank/DDBJ whole genome shotgun (WGS) entry which is preliminary data.</text>
</comment>
<dbReference type="Proteomes" id="UP000764110">
    <property type="component" value="Unassembled WGS sequence"/>
</dbReference>
<dbReference type="Pfam" id="PF12296">
    <property type="entry name" value="HsbA"/>
    <property type="match status" value="1"/>
</dbReference>
<feature type="compositionally biased region" description="Low complexity" evidence="1">
    <location>
        <begin position="324"/>
        <end position="344"/>
    </location>
</feature>
<feature type="region of interest" description="Disordered" evidence="1">
    <location>
        <begin position="181"/>
        <end position="383"/>
    </location>
</feature>
<accession>A0A9P8M3G9</accession>
<dbReference type="GO" id="GO:0005576">
    <property type="term" value="C:extracellular region"/>
    <property type="evidence" value="ECO:0007669"/>
    <property type="project" value="TreeGrafter"/>
</dbReference>
<dbReference type="Gene3D" id="1.20.1280.140">
    <property type="match status" value="1"/>
</dbReference>
<organism evidence="3 4">
    <name type="scientific">Metarhizium humberi</name>
    <dbReference type="NCBI Taxonomy" id="2596975"/>
    <lineage>
        <taxon>Eukaryota</taxon>
        <taxon>Fungi</taxon>
        <taxon>Dikarya</taxon>
        <taxon>Ascomycota</taxon>
        <taxon>Pezizomycotina</taxon>
        <taxon>Sordariomycetes</taxon>
        <taxon>Hypocreomycetidae</taxon>
        <taxon>Hypocreales</taxon>
        <taxon>Clavicipitaceae</taxon>
        <taxon>Metarhizium</taxon>
    </lineage>
</organism>
<name>A0A9P8M3G9_9HYPO</name>
<evidence type="ECO:0000313" key="3">
    <source>
        <dbReference type="EMBL" id="KAH0593248.1"/>
    </source>
</evidence>
<evidence type="ECO:0008006" key="5">
    <source>
        <dbReference type="Google" id="ProtNLM"/>
    </source>
</evidence>
<feature type="compositionally biased region" description="Low complexity" evidence="1">
    <location>
        <begin position="181"/>
        <end position="199"/>
    </location>
</feature>
<dbReference type="InterPro" id="IPR021054">
    <property type="entry name" value="Cell_wall_mannoprotein_1"/>
</dbReference>
<keyword evidence="2" id="KW-0732">Signal</keyword>
<evidence type="ECO:0000256" key="2">
    <source>
        <dbReference type="SAM" id="SignalP"/>
    </source>
</evidence>
<evidence type="ECO:0000256" key="1">
    <source>
        <dbReference type="SAM" id="MobiDB-lite"/>
    </source>
</evidence>
<feature type="signal peptide" evidence="2">
    <location>
        <begin position="1"/>
        <end position="22"/>
    </location>
</feature>
<keyword evidence="4" id="KW-1185">Reference proteome</keyword>
<sequence length="410" mass="38732">MKFLLFASTALALARRQGDVLSADVVAIVTSVTALQTRVDEFQGAAQADALIAASNGVVAAIKKGTADARASPSLSQDEAFGLVPPLQNLIGVVNKTVGDLVAKKRVFADSGRGCEVYPQLVEQRTDSQAFSDALVAKVPDALKGIAGQISAPILKSLADGAAAFKDVVCAATSTSATQSSTISVSSTASSASSVATTSNGGGGGTSVSSPASTSGAQTGSASGTATEPGSATGTKTSGTATGTTETGSKTRTGSGTATATTSESGGETTTVQVPVTETVPCTTTTGGSGSHPTGGPGSQPSSGSGSQPSTGSGPQPTGGSGCPGCAPGQTSPGSGSGPHPTSTLVPIPSGGEGGHGGSGGNGGSGGSGGSGAHPSPSSPVIVAGAPRGEIPLAVHVAMAAIVGAVGAAL</sequence>
<evidence type="ECO:0000313" key="4">
    <source>
        <dbReference type="Proteomes" id="UP000764110"/>
    </source>
</evidence>
<feature type="compositionally biased region" description="Gly residues" evidence="1">
    <location>
        <begin position="351"/>
        <end position="372"/>
    </location>
</feature>
<reference evidence="3 4" key="1">
    <citation type="submission" date="2020-07" db="EMBL/GenBank/DDBJ databases">
        <title>Metarhizium humberi genome.</title>
        <authorList>
            <person name="Lysoe E."/>
        </authorList>
    </citation>
    <scope>NUCLEOTIDE SEQUENCE [LARGE SCALE GENOMIC DNA]</scope>
    <source>
        <strain evidence="3 4">ESALQ1638</strain>
    </source>
</reference>
<protein>
    <recommendedName>
        <fullName evidence="5">Cell wall galactomannoprotein Mp2/allergen F17-like protein</fullName>
    </recommendedName>
</protein>
<dbReference type="PANTHER" id="PTHR38123:SF6">
    <property type="entry name" value="CELL WALL SERINE-THREONINE-RICH GALACTOMANNOPROTEIN MP1 (AFU_ORTHOLOGUE AFUA_4G03240)"/>
    <property type="match status" value="1"/>
</dbReference>
<dbReference type="PANTHER" id="PTHR38123">
    <property type="entry name" value="CELL WALL SERINE-THREONINE-RICH GALACTOMANNOPROTEIN MP1 (AFU_ORTHOLOGUE AFUA_4G03240)"/>
    <property type="match status" value="1"/>
</dbReference>
<feature type="chain" id="PRO_5040396465" description="Cell wall galactomannoprotein Mp2/allergen F17-like protein" evidence="2">
    <location>
        <begin position="23"/>
        <end position="410"/>
    </location>
</feature>
<dbReference type="AlphaFoldDB" id="A0A9P8M3G9"/>
<dbReference type="EMBL" id="JACEFI010000022">
    <property type="protein sequence ID" value="KAH0593248.1"/>
    <property type="molecule type" value="Genomic_DNA"/>
</dbReference>
<feature type="compositionally biased region" description="Low complexity" evidence="1">
    <location>
        <begin position="207"/>
        <end position="286"/>
    </location>
</feature>
<feature type="compositionally biased region" description="Gly residues" evidence="1">
    <location>
        <begin position="287"/>
        <end position="298"/>
    </location>
</feature>
<proteinExistence type="predicted"/>
<feature type="compositionally biased region" description="Low complexity" evidence="1">
    <location>
        <begin position="299"/>
        <end position="316"/>
    </location>
</feature>